<evidence type="ECO:0000313" key="6">
    <source>
        <dbReference type="Proteomes" id="UP000789706"/>
    </source>
</evidence>
<evidence type="ECO:0000256" key="3">
    <source>
        <dbReference type="ARBA" id="ARBA00022833"/>
    </source>
</evidence>
<dbReference type="PANTHER" id="PTHR42813">
    <property type="entry name" value="ZINC-TYPE ALCOHOL DEHYDROGENASE-LIKE"/>
    <property type="match status" value="1"/>
</dbReference>
<evidence type="ECO:0000256" key="2">
    <source>
        <dbReference type="ARBA" id="ARBA00022723"/>
    </source>
</evidence>
<evidence type="ECO:0000256" key="1">
    <source>
        <dbReference type="ARBA" id="ARBA00001947"/>
    </source>
</evidence>
<keyword evidence="3" id="KW-0862">Zinc</keyword>
<dbReference type="OrthoDB" id="3941538at2759"/>
<sequence length="208" mass="22886">MSSEIVANTTVPTFPPPPINVTRDKLNGMLPTDAIIRVTSSTICGSDLYLYNKEIPGIVKGHVMGHEEKKALLLSDIACTGWYANELGEIPIGLMVLAFAKHREASKIIVVDCITSRLAFASKIGTEIINFKEVKDVKLCTKKGGIVSIVGHFPIGIVMKYRKFDRKEYIRNRRKITASSSTTTKVTDTPTPKPAINPTTTLSKLRNQ</sequence>
<dbReference type="SUPFAM" id="SSF51735">
    <property type="entry name" value="NAD(P)-binding Rossmann-fold domains"/>
    <property type="match status" value="1"/>
</dbReference>
<feature type="compositionally biased region" description="Low complexity" evidence="4">
    <location>
        <begin position="180"/>
        <end position="190"/>
    </location>
</feature>
<dbReference type="AlphaFoldDB" id="A0A9N8UVY1"/>
<comment type="cofactor">
    <cofactor evidence="1">
        <name>Zn(2+)</name>
        <dbReference type="ChEBI" id="CHEBI:29105"/>
    </cofactor>
</comment>
<protein>
    <submittedName>
        <fullName evidence="5">8580_t:CDS:1</fullName>
    </submittedName>
</protein>
<feature type="region of interest" description="Disordered" evidence="4">
    <location>
        <begin position="180"/>
        <end position="208"/>
    </location>
</feature>
<dbReference type="InterPro" id="IPR011032">
    <property type="entry name" value="GroES-like_sf"/>
</dbReference>
<dbReference type="Gene3D" id="3.90.180.10">
    <property type="entry name" value="Medium-chain alcohol dehydrogenases, catalytic domain"/>
    <property type="match status" value="2"/>
</dbReference>
<proteinExistence type="predicted"/>
<dbReference type="Gene3D" id="3.40.50.720">
    <property type="entry name" value="NAD(P)-binding Rossmann-like Domain"/>
    <property type="match status" value="1"/>
</dbReference>
<accession>A0A9N8UVY1</accession>
<dbReference type="SUPFAM" id="SSF50129">
    <property type="entry name" value="GroES-like"/>
    <property type="match status" value="1"/>
</dbReference>
<evidence type="ECO:0000256" key="4">
    <source>
        <dbReference type="SAM" id="MobiDB-lite"/>
    </source>
</evidence>
<dbReference type="InterPro" id="IPR036291">
    <property type="entry name" value="NAD(P)-bd_dom_sf"/>
</dbReference>
<evidence type="ECO:0000313" key="5">
    <source>
        <dbReference type="EMBL" id="CAG8433027.1"/>
    </source>
</evidence>
<feature type="compositionally biased region" description="Polar residues" evidence="4">
    <location>
        <begin position="197"/>
        <end position="208"/>
    </location>
</feature>
<dbReference type="Proteomes" id="UP000789706">
    <property type="component" value="Unassembled WGS sequence"/>
</dbReference>
<dbReference type="GO" id="GO:0046872">
    <property type="term" value="F:metal ion binding"/>
    <property type="evidence" value="ECO:0007669"/>
    <property type="project" value="UniProtKB-KW"/>
</dbReference>
<gene>
    <name evidence="5" type="ORF">DEBURN_LOCUS308</name>
</gene>
<keyword evidence="6" id="KW-1185">Reference proteome</keyword>
<name>A0A9N8UVY1_9GLOM</name>
<dbReference type="EMBL" id="CAJVPK010000010">
    <property type="protein sequence ID" value="CAG8433027.1"/>
    <property type="molecule type" value="Genomic_DNA"/>
</dbReference>
<keyword evidence="2" id="KW-0479">Metal-binding</keyword>
<comment type="caution">
    <text evidence="5">The sequence shown here is derived from an EMBL/GenBank/DDBJ whole genome shotgun (WGS) entry which is preliminary data.</text>
</comment>
<dbReference type="PANTHER" id="PTHR42813:SF1">
    <property type="entry name" value="DEHYDROGENASE, PUTATIVE (AFU_ORTHOLOGUE AFUA_5G03930)-RELATED"/>
    <property type="match status" value="1"/>
</dbReference>
<reference evidence="5" key="1">
    <citation type="submission" date="2021-06" db="EMBL/GenBank/DDBJ databases">
        <authorList>
            <person name="Kallberg Y."/>
            <person name="Tangrot J."/>
            <person name="Rosling A."/>
        </authorList>
    </citation>
    <scope>NUCLEOTIDE SEQUENCE</scope>
    <source>
        <strain evidence="5">AZ414A</strain>
    </source>
</reference>
<organism evidence="5 6">
    <name type="scientific">Diversispora eburnea</name>
    <dbReference type="NCBI Taxonomy" id="1213867"/>
    <lineage>
        <taxon>Eukaryota</taxon>
        <taxon>Fungi</taxon>
        <taxon>Fungi incertae sedis</taxon>
        <taxon>Mucoromycota</taxon>
        <taxon>Glomeromycotina</taxon>
        <taxon>Glomeromycetes</taxon>
        <taxon>Diversisporales</taxon>
        <taxon>Diversisporaceae</taxon>
        <taxon>Diversispora</taxon>
    </lineage>
</organism>